<name>A0A6M4X315_9ACTN</name>
<reference evidence="1" key="1">
    <citation type="submission" date="2020-03" db="EMBL/GenBank/DDBJ databases">
        <title>Molecular networking-based the target discovery of potent antiproliferative macrolactams: 5/6/7/16 polycyclic ansamycins and glycosylated trienomycin from Streptomyces cacaoi subsp. asoensis.</title>
        <authorList>
            <person name="Liu L.-L."/>
        </authorList>
    </citation>
    <scope>NUCLEOTIDE SEQUENCE [LARGE SCALE GENOMIC DNA]</scope>
    <source>
        <strain evidence="1">H2S5</strain>
    </source>
</reference>
<sequence length="70" mass="8214">MSWPGLLAQWPLIEADLHQVYGIDVESGVLAQRTWRWLQLRILALLSTESRLQRHFAPPPEDNPRTARRR</sequence>
<organism evidence="1 2">
    <name type="scientific">Streptomyces asoensis</name>
    <dbReference type="NCBI Taxonomy" id="249586"/>
    <lineage>
        <taxon>Bacteria</taxon>
        <taxon>Bacillati</taxon>
        <taxon>Actinomycetota</taxon>
        <taxon>Actinomycetes</taxon>
        <taxon>Kitasatosporales</taxon>
        <taxon>Streptomycetaceae</taxon>
        <taxon>Streptomyces</taxon>
    </lineage>
</organism>
<evidence type="ECO:0000313" key="2">
    <source>
        <dbReference type="Proteomes" id="UP000502665"/>
    </source>
</evidence>
<accession>A0A6M4X315</accession>
<dbReference type="Proteomes" id="UP000502665">
    <property type="component" value="Chromosome"/>
</dbReference>
<gene>
    <name evidence="1" type="ORF">G9272_32040</name>
</gene>
<keyword evidence="2" id="KW-1185">Reference proteome</keyword>
<evidence type="ECO:0000313" key="1">
    <source>
        <dbReference type="EMBL" id="QJT07164.1"/>
    </source>
</evidence>
<protein>
    <submittedName>
        <fullName evidence="1">Uncharacterized protein</fullName>
    </submittedName>
</protein>
<proteinExistence type="predicted"/>
<dbReference type="AlphaFoldDB" id="A0A6M4X315"/>
<dbReference type="EMBL" id="CP049838">
    <property type="protein sequence ID" value="QJT07164.1"/>
    <property type="molecule type" value="Genomic_DNA"/>
</dbReference>